<dbReference type="Pfam" id="PF13181">
    <property type="entry name" value="TPR_8"/>
    <property type="match status" value="1"/>
</dbReference>
<keyword evidence="4" id="KW-0472">Membrane</keyword>
<proteinExistence type="predicted"/>
<dbReference type="EMBL" id="FOLO01000033">
    <property type="protein sequence ID" value="SFD11407.1"/>
    <property type="molecule type" value="Genomic_DNA"/>
</dbReference>
<dbReference type="SMART" id="SM00028">
    <property type="entry name" value="TPR"/>
    <property type="match status" value="4"/>
</dbReference>
<dbReference type="PROSITE" id="PS50293">
    <property type="entry name" value="TPR_REGION"/>
    <property type="match status" value="1"/>
</dbReference>
<dbReference type="Pfam" id="PF14559">
    <property type="entry name" value="TPR_19"/>
    <property type="match status" value="1"/>
</dbReference>
<dbReference type="Gene3D" id="3.40.50.10610">
    <property type="entry name" value="ABC-type transport auxiliary lipoprotein component"/>
    <property type="match status" value="1"/>
</dbReference>
<dbReference type="Gene3D" id="1.25.40.10">
    <property type="entry name" value="Tetratricopeptide repeat domain"/>
    <property type="match status" value="3"/>
</dbReference>
<feature type="repeat" description="TPR" evidence="3">
    <location>
        <begin position="399"/>
        <end position="432"/>
    </location>
</feature>
<dbReference type="PANTHER" id="PTHR44858:SF1">
    <property type="entry name" value="UDP-N-ACETYLGLUCOSAMINE--PEPTIDE N-ACETYLGLUCOSAMINYLTRANSFERASE SPINDLY-RELATED"/>
    <property type="match status" value="1"/>
</dbReference>
<accession>A0A1I1PP15</accession>
<evidence type="ECO:0000256" key="4">
    <source>
        <dbReference type="SAM" id="Phobius"/>
    </source>
</evidence>
<feature type="repeat" description="TPR" evidence="3">
    <location>
        <begin position="467"/>
        <end position="500"/>
    </location>
</feature>
<evidence type="ECO:0000256" key="1">
    <source>
        <dbReference type="ARBA" id="ARBA00022737"/>
    </source>
</evidence>
<feature type="transmembrane region" description="Helical" evidence="4">
    <location>
        <begin position="43"/>
        <end position="69"/>
    </location>
</feature>
<feature type="transmembrane region" description="Helical" evidence="4">
    <location>
        <begin position="90"/>
        <end position="114"/>
    </location>
</feature>
<dbReference type="RefSeq" id="WP_091987420.1">
    <property type="nucleotide sequence ID" value="NZ_FOLO01000033.1"/>
</dbReference>
<evidence type="ECO:0000313" key="5">
    <source>
        <dbReference type="EMBL" id="SFD11407.1"/>
    </source>
</evidence>
<keyword evidence="2 3" id="KW-0802">TPR repeat</keyword>
<evidence type="ECO:0000256" key="3">
    <source>
        <dbReference type="PROSITE-ProRule" id="PRU00339"/>
    </source>
</evidence>
<reference evidence="5 6" key="1">
    <citation type="submission" date="2016-10" db="EMBL/GenBank/DDBJ databases">
        <authorList>
            <person name="de Groot N.N."/>
        </authorList>
    </citation>
    <scope>NUCLEOTIDE SEQUENCE [LARGE SCALE GENOMIC DNA]</scope>
    <source>
        <strain evidence="5 6">DSM 6059</strain>
    </source>
</reference>
<dbReference type="InterPro" id="IPR050498">
    <property type="entry name" value="Ycf3"/>
</dbReference>
<keyword evidence="4" id="KW-1133">Transmembrane helix</keyword>
<gene>
    <name evidence="5" type="ORF">SAMN02745724_03530</name>
</gene>
<dbReference type="SUPFAM" id="SSF48452">
    <property type="entry name" value="TPR-like"/>
    <property type="match status" value="3"/>
</dbReference>
<feature type="transmembrane region" description="Helical" evidence="4">
    <location>
        <begin position="12"/>
        <end position="31"/>
    </location>
</feature>
<evidence type="ECO:0000313" key="6">
    <source>
        <dbReference type="Proteomes" id="UP000198862"/>
    </source>
</evidence>
<keyword evidence="4" id="KW-0812">Transmembrane</keyword>
<sequence>MKSLTEQLKQRQVFKVATIYAVSAWPLIQIADLSVPALGLPDSFMTLLLIIFISGFPVSLVFAWLFNFTESGIVWASKDLHQKSSPQTNLQTTLAIVGSLLIVFIATAGSQLYFEKDLDDIEFSTEPTNSTTTTQEIKKESIAILPFIAFSNDPEDEFFADGMVEELLNLLAKIPKLQVTARTSSFAYKGVSNKTITEIGKELGVDTILEGSIRKSDTTNQIRVTAQLIKVSTGEHLWSETYNREYKNIFQIQDDIATSVVKKMTATLLGQSSQHQFIAETTNVNAMIENGKGQNELSHRTSASITKALKHFQHAINLDNQYARAYVGIADANILLTLYGNLDKKTASKNATQAINKALEIDENLAAAYASKGLLLSAMDKQKAEASFKKALQLNSNYAMTYMWYGSLLKEKGQLRAAHEHFEKALELDPKSSVAAFNVAWGFYEAGSEDKAMALFSQIIANDPYYPGAYNLVGKILFERGRLDESIEMYDRALAIDKNNKSALKGLIISTIDLGNIQAANLWLEYAKSNQEILSNNEIDFLTSRLYASQGKLSDAITLLSKIKFEHTEMGFNDYIQGEISFFEKDYSTAIMAFERLYQQKNRTPFYYMVKGQGVAHLAYAYKANGNDQKAEKIILEFESFLQEGMSKKTNNPSYFYNMTLLKSLQGKKGEAFYYLQGAIDVGWVSVWRAQAEPILTLLQKDTQFSQMMGGVKARLATMRAKMEVKDEFSFAEFHDL</sequence>
<dbReference type="PROSITE" id="PS50005">
    <property type="entry name" value="TPR"/>
    <property type="match status" value="2"/>
</dbReference>
<name>A0A1I1PP15_9GAMM</name>
<dbReference type="STRING" id="1123010.SAMN02745724_03530"/>
<dbReference type="InterPro" id="IPR011990">
    <property type="entry name" value="TPR-like_helical_dom_sf"/>
</dbReference>
<dbReference type="OrthoDB" id="7052061at2"/>
<keyword evidence="1" id="KW-0677">Repeat</keyword>
<dbReference type="InterPro" id="IPR019734">
    <property type="entry name" value="TPR_rpt"/>
</dbReference>
<evidence type="ECO:0000256" key="2">
    <source>
        <dbReference type="ARBA" id="ARBA00022803"/>
    </source>
</evidence>
<dbReference type="PANTHER" id="PTHR44858">
    <property type="entry name" value="TETRATRICOPEPTIDE REPEAT PROTEIN 6"/>
    <property type="match status" value="1"/>
</dbReference>
<keyword evidence="6" id="KW-1185">Reference proteome</keyword>
<organism evidence="5 6">
    <name type="scientific">Pseudoalteromonas denitrificans DSM 6059</name>
    <dbReference type="NCBI Taxonomy" id="1123010"/>
    <lineage>
        <taxon>Bacteria</taxon>
        <taxon>Pseudomonadati</taxon>
        <taxon>Pseudomonadota</taxon>
        <taxon>Gammaproteobacteria</taxon>
        <taxon>Alteromonadales</taxon>
        <taxon>Pseudoalteromonadaceae</taxon>
        <taxon>Pseudoalteromonas</taxon>
    </lineage>
</organism>
<dbReference type="AlphaFoldDB" id="A0A1I1PP15"/>
<protein>
    <submittedName>
        <fullName evidence="5">TolB amino-terminal domain-containing protein</fullName>
    </submittedName>
</protein>
<dbReference type="Proteomes" id="UP000198862">
    <property type="component" value="Unassembled WGS sequence"/>
</dbReference>